<dbReference type="Gene3D" id="3.30.565.10">
    <property type="entry name" value="Histidine kinase-like ATPase, C-terminal domain"/>
    <property type="match status" value="1"/>
</dbReference>
<accession>A0A399SXG5</accession>
<keyword evidence="4" id="KW-1185">Reference proteome</keyword>
<feature type="transmembrane region" description="Helical" evidence="1">
    <location>
        <begin position="12"/>
        <end position="35"/>
    </location>
</feature>
<dbReference type="Proteomes" id="UP000265926">
    <property type="component" value="Unassembled WGS sequence"/>
</dbReference>
<feature type="transmembrane region" description="Helical" evidence="1">
    <location>
        <begin position="121"/>
        <end position="141"/>
    </location>
</feature>
<comment type="caution">
    <text evidence="3">The sequence shown here is derived from an EMBL/GenBank/DDBJ whole genome shotgun (WGS) entry which is preliminary data.</text>
</comment>
<evidence type="ECO:0000313" key="4">
    <source>
        <dbReference type="Proteomes" id="UP000265926"/>
    </source>
</evidence>
<reference evidence="3 4" key="1">
    <citation type="submission" date="2018-08" db="EMBL/GenBank/DDBJ databases">
        <title>Pallidiluteibacterium maritimus gen. nov., sp. nov., isolated from coastal sediment.</title>
        <authorList>
            <person name="Zhou L.Y."/>
        </authorList>
    </citation>
    <scope>NUCLEOTIDE SEQUENCE [LARGE SCALE GENOMIC DNA]</scope>
    <source>
        <strain evidence="3 4">XSD2</strain>
    </source>
</reference>
<dbReference type="AlphaFoldDB" id="A0A399SXG5"/>
<dbReference type="RefSeq" id="WP_119438774.1">
    <property type="nucleotide sequence ID" value="NZ_QWGR01000008.1"/>
</dbReference>
<dbReference type="GO" id="GO:0016020">
    <property type="term" value="C:membrane"/>
    <property type="evidence" value="ECO:0007669"/>
    <property type="project" value="InterPro"/>
</dbReference>
<dbReference type="InterPro" id="IPR050640">
    <property type="entry name" value="Bact_2-comp_sensor_kinase"/>
</dbReference>
<dbReference type="InterPro" id="IPR010559">
    <property type="entry name" value="Sig_transdc_His_kin_internal"/>
</dbReference>
<protein>
    <recommendedName>
        <fullName evidence="2">Signal transduction histidine kinase internal region domain-containing protein</fullName>
    </recommendedName>
</protein>
<organism evidence="3 4">
    <name type="scientific">Maribellus luteus</name>
    <dbReference type="NCBI Taxonomy" id="2305463"/>
    <lineage>
        <taxon>Bacteria</taxon>
        <taxon>Pseudomonadati</taxon>
        <taxon>Bacteroidota</taxon>
        <taxon>Bacteroidia</taxon>
        <taxon>Marinilabiliales</taxon>
        <taxon>Prolixibacteraceae</taxon>
        <taxon>Maribellus</taxon>
    </lineage>
</organism>
<dbReference type="Pfam" id="PF06580">
    <property type="entry name" value="His_kinase"/>
    <property type="match status" value="1"/>
</dbReference>
<feature type="transmembrane region" description="Helical" evidence="1">
    <location>
        <begin position="77"/>
        <end position="101"/>
    </location>
</feature>
<feature type="transmembrane region" description="Helical" evidence="1">
    <location>
        <begin position="47"/>
        <end position="65"/>
    </location>
</feature>
<keyword evidence="1" id="KW-0812">Transmembrane</keyword>
<dbReference type="InterPro" id="IPR036890">
    <property type="entry name" value="HATPase_C_sf"/>
</dbReference>
<dbReference type="PANTHER" id="PTHR34220:SF7">
    <property type="entry name" value="SENSOR HISTIDINE KINASE YPDA"/>
    <property type="match status" value="1"/>
</dbReference>
<sequence length="350" mass="40102">MDIRHPFISNPKLTIAYGLFWILVSTVLVLIATLVNGVPLGNSVVETFTFLILYALIGAAIWYVIKFSTLEDNSILRVILAHLIAATIIVFIWMYIGVVFVKAFHPNARQWLDQTVLGRTVAGYIMYIGFVVFFYAVNYYYAFKEKSKNETHLKALVKEAELHALKSQINPHFLFNSLNSISSLTMTDPARAQEMVINLSQLMRYSLKHDQDEKVTVMRELENNKLYLSIEKVRFGKKLNPVFAIEEDCMKAEIPNMILQPLYENAIKYGVYEATETIDVITHCRLNGNMLEIVISNSYDKNVVSKKGEGIGLRNIRDRLQVIYGNPHLLRIEDNNNEFTVTLNIPQKQK</sequence>
<dbReference type="EMBL" id="QWGR01000008">
    <property type="protein sequence ID" value="RIJ47414.1"/>
    <property type="molecule type" value="Genomic_DNA"/>
</dbReference>
<dbReference type="OrthoDB" id="9809908at2"/>
<gene>
    <name evidence="3" type="ORF">D1614_14970</name>
</gene>
<keyword evidence="1" id="KW-0472">Membrane</keyword>
<evidence type="ECO:0000259" key="2">
    <source>
        <dbReference type="Pfam" id="PF06580"/>
    </source>
</evidence>
<evidence type="ECO:0000256" key="1">
    <source>
        <dbReference type="SAM" id="Phobius"/>
    </source>
</evidence>
<dbReference type="PANTHER" id="PTHR34220">
    <property type="entry name" value="SENSOR HISTIDINE KINASE YPDA"/>
    <property type="match status" value="1"/>
</dbReference>
<keyword evidence="1" id="KW-1133">Transmembrane helix</keyword>
<name>A0A399SXG5_9BACT</name>
<feature type="domain" description="Signal transduction histidine kinase internal region" evidence="2">
    <location>
        <begin position="160"/>
        <end position="239"/>
    </location>
</feature>
<proteinExistence type="predicted"/>
<dbReference type="GO" id="GO:0000155">
    <property type="term" value="F:phosphorelay sensor kinase activity"/>
    <property type="evidence" value="ECO:0007669"/>
    <property type="project" value="InterPro"/>
</dbReference>
<evidence type="ECO:0000313" key="3">
    <source>
        <dbReference type="EMBL" id="RIJ47414.1"/>
    </source>
</evidence>
<dbReference type="SUPFAM" id="SSF55874">
    <property type="entry name" value="ATPase domain of HSP90 chaperone/DNA topoisomerase II/histidine kinase"/>
    <property type="match status" value="1"/>
</dbReference>